<dbReference type="GO" id="GO:0000036">
    <property type="term" value="F:acyl carrier activity"/>
    <property type="evidence" value="ECO:0007669"/>
    <property type="project" value="TreeGrafter"/>
</dbReference>
<dbReference type="AlphaFoldDB" id="A0A5B6TLI1"/>
<organism evidence="4 5">
    <name type="scientific">Rufibacter hautae</name>
    <dbReference type="NCBI Taxonomy" id="2595005"/>
    <lineage>
        <taxon>Bacteria</taxon>
        <taxon>Pseudomonadati</taxon>
        <taxon>Bacteroidota</taxon>
        <taxon>Cytophagia</taxon>
        <taxon>Cytophagales</taxon>
        <taxon>Hymenobacteraceae</taxon>
        <taxon>Rufibacter</taxon>
    </lineage>
</organism>
<evidence type="ECO:0000256" key="1">
    <source>
        <dbReference type="ARBA" id="ARBA00022450"/>
    </source>
</evidence>
<evidence type="ECO:0000313" key="4">
    <source>
        <dbReference type="EMBL" id="KAA3436952.1"/>
    </source>
</evidence>
<dbReference type="PROSITE" id="PS50075">
    <property type="entry name" value="CARRIER"/>
    <property type="match status" value="1"/>
</dbReference>
<dbReference type="GO" id="GO:0000035">
    <property type="term" value="F:acyl binding"/>
    <property type="evidence" value="ECO:0007669"/>
    <property type="project" value="TreeGrafter"/>
</dbReference>
<evidence type="ECO:0000256" key="2">
    <source>
        <dbReference type="ARBA" id="ARBA00022553"/>
    </source>
</evidence>
<dbReference type="Proteomes" id="UP000324133">
    <property type="component" value="Unassembled WGS sequence"/>
</dbReference>
<accession>A0A5B6TLI1</accession>
<name>A0A5B6TLI1_9BACT</name>
<dbReference type="SUPFAM" id="SSF47336">
    <property type="entry name" value="ACP-like"/>
    <property type="match status" value="1"/>
</dbReference>
<dbReference type="InterPro" id="IPR009081">
    <property type="entry name" value="PP-bd_ACP"/>
</dbReference>
<reference evidence="4 5" key="1">
    <citation type="submission" date="2019-07" db="EMBL/GenBank/DDBJ databases">
        <title>Rufibacter sp. nov., isolated from lake sediment.</title>
        <authorList>
            <person name="Qu J.-H."/>
        </authorList>
    </citation>
    <scope>NUCLEOTIDE SEQUENCE [LARGE SCALE GENOMIC DNA]</scope>
    <source>
        <strain evidence="4 5">NBS58-1</strain>
    </source>
</reference>
<feature type="domain" description="Carrier" evidence="3">
    <location>
        <begin position="7"/>
        <end position="80"/>
    </location>
</feature>
<dbReference type="RefSeq" id="WP_149092893.1">
    <property type="nucleotide sequence ID" value="NZ_VKKY01000003.1"/>
</dbReference>
<keyword evidence="1" id="KW-0596">Phosphopantetheine</keyword>
<dbReference type="PANTHER" id="PTHR20863:SF76">
    <property type="entry name" value="CARRIER DOMAIN-CONTAINING PROTEIN"/>
    <property type="match status" value="1"/>
</dbReference>
<evidence type="ECO:0000259" key="3">
    <source>
        <dbReference type="PROSITE" id="PS50075"/>
    </source>
</evidence>
<dbReference type="InterPro" id="IPR003231">
    <property type="entry name" value="ACP"/>
</dbReference>
<keyword evidence="5" id="KW-1185">Reference proteome</keyword>
<gene>
    <name evidence="4" type="ORF">FOA19_21490</name>
</gene>
<protein>
    <submittedName>
        <fullName evidence="4">Acyl carrier protein</fullName>
    </submittedName>
</protein>
<evidence type="ECO:0000313" key="5">
    <source>
        <dbReference type="Proteomes" id="UP000324133"/>
    </source>
</evidence>
<proteinExistence type="predicted"/>
<sequence length="84" mass="9457">MISLAVPSVTQKVVKIINDVKRIRPSRLRTSSDLSKEFGFDTVDLVSVIWELEKSFEIDIPDELPLNTLGDLVDFVSSHSKNLN</sequence>
<keyword evidence="2" id="KW-0597">Phosphoprotein</keyword>
<dbReference type="Gene3D" id="1.10.1200.10">
    <property type="entry name" value="ACP-like"/>
    <property type="match status" value="1"/>
</dbReference>
<dbReference type="PANTHER" id="PTHR20863">
    <property type="entry name" value="ACYL CARRIER PROTEIN"/>
    <property type="match status" value="1"/>
</dbReference>
<dbReference type="InterPro" id="IPR036736">
    <property type="entry name" value="ACP-like_sf"/>
</dbReference>
<dbReference type="EMBL" id="VKKY01000003">
    <property type="protein sequence ID" value="KAA3436952.1"/>
    <property type="molecule type" value="Genomic_DNA"/>
</dbReference>
<dbReference type="OrthoDB" id="893949at2"/>
<dbReference type="Pfam" id="PF00550">
    <property type="entry name" value="PP-binding"/>
    <property type="match status" value="1"/>
</dbReference>
<comment type="caution">
    <text evidence="4">The sequence shown here is derived from an EMBL/GenBank/DDBJ whole genome shotgun (WGS) entry which is preliminary data.</text>
</comment>